<accession>A0A0T5ZXX6</accession>
<evidence type="ECO:0000313" key="2">
    <source>
        <dbReference type="Proteomes" id="UP000051297"/>
    </source>
</evidence>
<comment type="caution">
    <text evidence="1">The sequence shown here is derived from an EMBL/GenBank/DDBJ whole genome shotgun (WGS) entry which is preliminary data.</text>
</comment>
<reference evidence="1 2" key="1">
    <citation type="submission" date="2015-05" db="EMBL/GenBank/DDBJ databases">
        <title>Critical biogeochemical functions in the subsurface are associated with bacteria from new phyla and little studied lineages.</title>
        <authorList>
            <person name="Hug L.A."/>
            <person name="Thomas B.C."/>
            <person name="Sharon I."/>
            <person name="Brown C.T."/>
            <person name="Sharma R."/>
            <person name="Hettich R.L."/>
            <person name="Wilkins M.J."/>
            <person name="Williams K.H."/>
            <person name="Singh A."/>
            <person name="Banfield J.F."/>
        </authorList>
    </citation>
    <scope>NUCLEOTIDE SEQUENCE [LARGE SCALE GENOMIC DNA]</scope>
    <source>
        <strain evidence="1">CSP1-7</strain>
    </source>
</reference>
<gene>
    <name evidence="1" type="ORF">XU08_C0001G0017</name>
</gene>
<sequence>MFNSQPSETIGAISRLDYGSPGFRNGLIELASQVSKKEGLRFIVLAGGLVSFPHLRKEFTTFALRQIARKRRFYLPSEDKKKRKIEDLDAAREWLLDDIAKQVARVLPKLRNRSGHFVRLYIVTSPAPNYDGWIGQEIAQRLRGYGRRDIRYMGEGSARISLKNLNKVIGVLVPEKASWRSKYFSTAVDRLIEDEEKQTSQPLPDLWLIGCTASSLLRPRGERKRSYVSVPALHRLKQVHTAENQVGIRVLEFQPTGFLVRTYNFKDYTAQERRWVPDPEGTPLQKSIVAELKNRGAMTIGMFEDVLRVSRREIANAIRTLNESEYRPAIRLDSDSDFYDFDSAWIQNKLKYPLVSAKTCREDVLLNFGCLHAGSIYSEYEFFLKNVPQFILQRGANVLVGAGDLIEGLEHDLDKRGESMRGWNYTDQENLAAKLIGRVMLRVFKARLTKAAETFKKKPSARKLKSLVESSLITFLYREGNHDAWVLKRGVVPLSFFGPSLVSYLTLGVAQILKERGWQVPDLLGMVEAKVRYGEVHTLPSGLGITLLHPFMARAMTSSLRAQHTLDMAVTPVVVLANFHVAISVDQWDSDFGQRVSQQVGSIVWKTEFEHGKLKTLDVGVGYLRILSCEGRILMTESAFFNDGVKEETHRNDELIPKFLDSLGNGS</sequence>
<name>A0A0T5ZXX6_UNCKA</name>
<proteinExistence type="predicted"/>
<evidence type="ECO:0000313" key="1">
    <source>
        <dbReference type="EMBL" id="KRT67611.1"/>
    </source>
</evidence>
<dbReference type="Proteomes" id="UP000051297">
    <property type="component" value="Unassembled WGS sequence"/>
</dbReference>
<dbReference type="AlphaFoldDB" id="A0A0T5ZXX6"/>
<dbReference type="STRING" id="1576480.XU08_C0001G0017"/>
<organism evidence="1 2">
    <name type="scientific">candidate division WWE3 bacterium CSP1-7</name>
    <dbReference type="NCBI Taxonomy" id="1576480"/>
    <lineage>
        <taxon>Bacteria</taxon>
        <taxon>Katanobacteria</taxon>
    </lineage>
</organism>
<protein>
    <submittedName>
        <fullName evidence="1">Uncharacterized protein</fullName>
    </submittedName>
</protein>
<dbReference type="EMBL" id="LDXK01000001">
    <property type="protein sequence ID" value="KRT67611.1"/>
    <property type="molecule type" value="Genomic_DNA"/>
</dbReference>